<dbReference type="InterPro" id="IPR008984">
    <property type="entry name" value="SMAD_FHA_dom_sf"/>
</dbReference>
<dbReference type="SMART" id="SM00240">
    <property type="entry name" value="FHA"/>
    <property type="match status" value="1"/>
</dbReference>
<dbReference type="CDD" id="cd00060">
    <property type="entry name" value="FHA"/>
    <property type="match status" value="1"/>
</dbReference>
<evidence type="ECO:0000313" key="2">
    <source>
        <dbReference type="EMBL" id="PPR03649.1"/>
    </source>
</evidence>
<evidence type="ECO:0000259" key="1">
    <source>
        <dbReference type="PROSITE" id="PS50006"/>
    </source>
</evidence>
<accession>A0A409YKN2</accession>
<dbReference type="Pfam" id="PF00498">
    <property type="entry name" value="FHA"/>
    <property type="match status" value="1"/>
</dbReference>
<dbReference type="SUPFAM" id="SSF49879">
    <property type="entry name" value="SMAD/FHA domain"/>
    <property type="match status" value="1"/>
</dbReference>
<dbReference type="InParanoid" id="A0A409YKN2"/>
<proteinExistence type="predicted"/>
<dbReference type="PROSITE" id="PS50006">
    <property type="entry name" value="FHA_DOMAIN"/>
    <property type="match status" value="1"/>
</dbReference>
<evidence type="ECO:0000313" key="3">
    <source>
        <dbReference type="Proteomes" id="UP000284842"/>
    </source>
</evidence>
<reference evidence="2 3" key="1">
    <citation type="journal article" date="2018" name="Evol. Lett.">
        <title>Horizontal gene cluster transfer increased hallucinogenic mushroom diversity.</title>
        <authorList>
            <person name="Reynolds H.T."/>
            <person name="Vijayakumar V."/>
            <person name="Gluck-Thaler E."/>
            <person name="Korotkin H.B."/>
            <person name="Matheny P.B."/>
            <person name="Slot J.C."/>
        </authorList>
    </citation>
    <scope>NUCLEOTIDE SEQUENCE [LARGE SCALE GENOMIC DNA]</scope>
    <source>
        <strain evidence="2 3">2629</strain>
    </source>
</reference>
<comment type="caution">
    <text evidence="2">The sequence shown here is derived from an EMBL/GenBank/DDBJ whole genome shotgun (WGS) entry which is preliminary data.</text>
</comment>
<dbReference type="InterPro" id="IPR000253">
    <property type="entry name" value="FHA_dom"/>
</dbReference>
<organism evidence="2 3">
    <name type="scientific">Panaeolus cyanescens</name>
    <dbReference type="NCBI Taxonomy" id="181874"/>
    <lineage>
        <taxon>Eukaryota</taxon>
        <taxon>Fungi</taxon>
        <taxon>Dikarya</taxon>
        <taxon>Basidiomycota</taxon>
        <taxon>Agaricomycotina</taxon>
        <taxon>Agaricomycetes</taxon>
        <taxon>Agaricomycetidae</taxon>
        <taxon>Agaricales</taxon>
        <taxon>Agaricineae</taxon>
        <taxon>Galeropsidaceae</taxon>
        <taxon>Panaeolus</taxon>
    </lineage>
</organism>
<dbReference type="Proteomes" id="UP000284842">
    <property type="component" value="Unassembled WGS sequence"/>
</dbReference>
<gene>
    <name evidence="2" type="ORF">CVT24_007763</name>
</gene>
<dbReference type="EMBL" id="NHTK01001041">
    <property type="protein sequence ID" value="PPR03649.1"/>
    <property type="molecule type" value="Genomic_DNA"/>
</dbReference>
<dbReference type="AlphaFoldDB" id="A0A409YKN2"/>
<feature type="domain" description="FHA" evidence="1">
    <location>
        <begin position="73"/>
        <end position="105"/>
    </location>
</feature>
<protein>
    <recommendedName>
        <fullName evidence="1">FHA domain-containing protein</fullName>
    </recommendedName>
</protein>
<name>A0A409YKN2_9AGAR</name>
<dbReference type="Gene3D" id="2.60.200.20">
    <property type="match status" value="1"/>
</dbReference>
<dbReference type="STRING" id="181874.A0A409YKN2"/>
<dbReference type="OrthoDB" id="687730at2759"/>
<keyword evidence="3" id="KW-1185">Reference proteome</keyword>
<sequence length="152" mass="16052">MITTLTLSPAAGSFPFPTKVLSLPSGTKVVLGSTEISPNAPRQSLRVATTSNGWFPPTQTEDNSISLVSPLPLSSAHAEIWSEGGRIFIRDLDSAFGTYVNGLRISKDATLKAGDTISLGTRIARNAKTPAYITDFHLIPIIATVTPTNVSA</sequence>